<keyword evidence="2" id="KW-1133">Transmembrane helix</keyword>
<keyword evidence="2" id="KW-0812">Transmembrane</keyword>
<gene>
    <name evidence="3" type="ORF">BN869_000003759_1</name>
</gene>
<organism evidence="3">
    <name type="scientific">Bionectria ochroleuca</name>
    <name type="common">Gliocladium roseum</name>
    <dbReference type="NCBI Taxonomy" id="29856"/>
    <lineage>
        <taxon>Eukaryota</taxon>
        <taxon>Fungi</taxon>
        <taxon>Dikarya</taxon>
        <taxon>Ascomycota</taxon>
        <taxon>Pezizomycotina</taxon>
        <taxon>Sordariomycetes</taxon>
        <taxon>Hypocreomycetidae</taxon>
        <taxon>Hypocreales</taxon>
        <taxon>Bionectriaceae</taxon>
        <taxon>Clonostachys</taxon>
    </lineage>
</organism>
<protein>
    <submittedName>
        <fullName evidence="3">Uncharacterized protein</fullName>
    </submittedName>
</protein>
<feature type="region of interest" description="Disordered" evidence="1">
    <location>
        <begin position="1"/>
        <end position="61"/>
    </location>
</feature>
<feature type="compositionally biased region" description="Basic and acidic residues" evidence="1">
    <location>
        <begin position="112"/>
        <end position="125"/>
    </location>
</feature>
<name>A0A0B7JRT4_BIOOC</name>
<feature type="region of interest" description="Disordered" evidence="1">
    <location>
        <begin position="102"/>
        <end position="125"/>
    </location>
</feature>
<evidence type="ECO:0000256" key="2">
    <source>
        <dbReference type="SAM" id="Phobius"/>
    </source>
</evidence>
<evidence type="ECO:0000256" key="1">
    <source>
        <dbReference type="SAM" id="MobiDB-lite"/>
    </source>
</evidence>
<accession>A0A0B7JRT4</accession>
<feature type="transmembrane region" description="Helical" evidence="2">
    <location>
        <begin position="71"/>
        <end position="93"/>
    </location>
</feature>
<dbReference type="EMBL" id="CDPU01000008">
    <property type="protein sequence ID" value="CEO47704.1"/>
    <property type="molecule type" value="Genomic_DNA"/>
</dbReference>
<proteinExistence type="predicted"/>
<evidence type="ECO:0000313" key="3">
    <source>
        <dbReference type="EMBL" id="CEO47704.1"/>
    </source>
</evidence>
<reference evidence="3" key="1">
    <citation type="submission" date="2015-01" db="EMBL/GenBank/DDBJ databases">
        <authorList>
            <person name="Durling Mikael"/>
        </authorList>
    </citation>
    <scope>NUCLEOTIDE SEQUENCE</scope>
</reference>
<sequence length="125" mass="14178">MTLASASRSALLRGCRSDPSQEDNQVRADIPIAGYSSSQTYPSRARREDRQAEEAKVENAKKQYKKQYNSLAWRWTTGIIAMPILLVTSYYLFDRLALGHEQKTVPNLDSPRSNDNEKKSGEKPE</sequence>
<dbReference type="AlphaFoldDB" id="A0A0B7JRT4"/>
<feature type="compositionally biased region" description="Basic and acidic residues" evidence="1">
    <location>
        <begin position="45"/>
        <end position="61"/>
    </location>
</feature>
<keyword evidence="2" id="KW-0472">Membrane</keyword>